<dbReference type="GO" id="GO:0015628">
    <property type="term" value="P:protein secretion by the type II secretion system"/>
    <property type="evidence" value="ECO:0007669"/>
    <property type="project" value="InterPro"/>
</dbReference>
<organism evidence="3 4">
    <name type="scientific">Acinetobacter lwoffii</name>
    <dbReference type="NCBI Taxonomy" id="28090"/>
    <lineage>
        <taxon>Bacteria</taxon>
        <taxon>Pseudomonadati</taxon>
        <taxon>Pseudomonadota</taxon>
        <taxon>Gammaproteobacteria</taxon>
        <taxon>Moraxellales</taxon>
        <taxon>Moraxellaceae</taxon>
        <taxon>Acinetobacter</taxon>
    </lineage>
</organism>
<dbReference type="PROSITE" id="PS00409">
    <property type="entry name" value="PROKAR_NTER_METHYL"/>
    <property type="match status" value="1"/>
</dbReference>
<dbReference type="GO" id="GO:0015627">
    <property type="term" value="C:type II protein secretion system complex"/>
    <property type="evidence" value="ECO:0007669"/>
    <property type="project" value="InterPro"/>
</dbReference>
<dbReference type="GO" id="GO:0043683">
    <property type="term" value="P:type IV pilus assembly"/>
    <property type="evidence" value="ECO:0007669"/>
    <property type="project" value="InterPro"/>
</dbReference>
<proteinExistence type="predicted"/>
<gene>
    <name evidence="3" type="ORF">HNP34_001181</name>
</gene>
<dbReference type="Pfam" id="PF16732">
    <property type="entry name" value="ComP_DUS"/>
    <property type="match status" value="1"/>
</dbReference>
<dbReference type="InterPro" id="IPR031982">
    <property type="entry name" value="PilE-like"/>
</dbReference>
<dbReference type="InterPro" id="IPR045584">
    <property type="entry name" value="Pilin-like"/>
</dbReference>
<dbReference type="InterPro" id="IPR000983">
    <property type="entry name" value="Bac_GSPG_pilin"/>
</dbReference>
<dbReference type="SUPFAM" id="SSF54523">
    <property type="entry name" value="Pili subunits"/>
    <property type="match status" value="1"/>
</dbReference>
<dbReference type="InterPro" id="IPR012902">
    <property type="entry name" value="N_methyl_site"/>
</dbReference>
<comment type="caution">
    <text evidence="3">The sequence shown here is derived from an EMBL/GenBank/DDBJ whole genome shotgun (WGS) entry which is preliminary data.</text>
</comment>
<sequence>MVRQHGFTLIELMIVVAIIGILAAIAYPSYTQYVIKSNRVDVQAEMTRIASLMQRHKVINSTYIKKNGQPLTLSDLNVSSDYPSTSKKLYELNLANVTADSWILTATPYGTQVGNGNIVLNYEGHKCWTKGSTCTVSATSNWD</sequence>
<dbReference type="Proteomes" id="UP000548425">
    <property type="component" value="Unassembled WGS sequence"/>
</dbReference>
<accession>A0AAW3VEY5</accession>
<evidence type="ECO:0000256" key="1">
    <source>
        <dbReference type="ARBA" id="ARBA00022481"/>
    </source>
</evidence>
<dbReference type="EMBL" id="JACHLA010000004">
    <property type="protein sequence ID" value="MBB6363060.1"/>
    <property type="molecule type" value="Genomic_DNA"/>
</dbReference>
<dbReference type="Gene3D" id="3.30.700.10">
    <property type="entry name" value="Glycoprotein, Type 4 Pilin"/>
    <property type="match status" value="1"/>
</dbReference>
<evidence type="ECO:0000313" key="4">
    <source>
        <dbReference type="Proteomes" id="UP000548425"/>
    </source>
</evidence>
<keyword evidence="2" id="KW-0812">Transmembrane</keyword>
<name>A0AAW3VEY5_ACILW</name>
<protein>
    <submittedName>
        <fullName evidence="3">Type IV pilus assembly protein PilE</fullName>
    </submittedName>
</protein>
<dbReference type="Pfam" id="PF07963">
    <property type="entry name" value="N_methyl"/>
    <property type="match status" value="1"/>
</dbReference>
<dbReference type="NCBIfam" id="TIGR02532">
    <property type="entry name" value="IV_pilin_GFxxxE"/>
    <property type="match status" value="1"/>
</dbReference>
<dbReference type="PANTHER" id="PTHR30093">
    <property type="entry name" value="GENERAL SECRETION PATHWAY PROTEIN G"/>
    <property type="match status" value="1"/>
</dbReference>
<dbReference type="PANTHER" id="PTHR30093:SF47">
    <property type="entry name" value="TYPE IV PILUS NON-CORE MINOR PILIN PILE"/>
    <property type="match status" value="1"/>
</dbReference>
<reference evidence="3 4" key="1">
    <citation type="submission" date="2020-08" db="EMBL/GenBank/DDBJ databases">
        <title>Functional genomics of gut bacteria from endangered species of beetles.</title>
        <authorList>
            <person name="Carlos-Shanley C."/>
        </authorList>
    </citation>
    <scope>NUCLEOTIDE SEQUENCE [LARGE SCALE GENOMIC DNA]</scope>
    <source>
        <strain evidence="3 4">S00127</strain>
    </source>
</reference>
<keyword evidence="1" id="KW-0488">Methylation</keyword>
<keyword evidence="2" id="KW-0472">Membrane</keyword>
<evidence type="ECO:0000256" key="2">
    <source>
        <dbReference type="SAM" id="Phobius"/>
    </source>
</evidence>
<dbReference type="RefSeq" id="WP_180086825.1">
    <property type="nucleotide sequence ID" value="NZ_JACHLA010000004.1"/>
</dbReference>
<feature type="transmembrane region" description="Helical" evidence="2">
    <location>
        <begin position="12"/>
        <end position="30"/>
    </location>
</feature>
<keyword evidence="2" id="KW-1133">Transmembrane helix</keyword>
<evidence type="ECO:0000313" key="3">
    <source>
        <dbReference type="EMBL" id="MBB6363060.1"/>
    </source>
</evidence>
<dbReference type="PRINTS" id="PR00813">
    <property type="entry name" value="BCTERIALGSPG"/>
</dbReference>
<dbReference type="AlphaFoldDB" id="A0AAW3VEY5"/>